<dbReference type="PROSITE" id="PS51445">
    <property type="entry name" value="PBS_LINKER"/>
    <property type="match status" value="3"/>
</dbReference>
<proteinExistence type="inferred from homology"/>
<dbReference type="Gene3D" id="1.10.3130.20">
    <property type="entry name" value="Phycobilisome linker domain"/>
    <property type="match status" value="3"/>
</dbReference>
<evidence type="ECO:0000256" key="9">
    <source>
        <dbReference type="ARBA" id="ARBA00023078"/>
    </source>
</evidence>
<keyword evidence="8" id="KW-0157">Chromophore</keyword>
<dbReference type="Proteomes" id="UP000050465">
    <property type="component" value="Unassembled WGS sequence"/>
</dbReference>
<evidence type="ECO:0000256" key="8">
    <source>
        <dbReference type="ARBA" id="ARBA00022991"/>
    </source>
</evidence>
<evidence type="ECO:0000256" key="6">
    <source>
        <dbReference type="ARBA" id="ARBA00022737"/>
    </source>
</evidence>
<dbReference type="AlphaFoldDB" id="A0A0N8KMT8"/>
<dbReference type="GO" id="GO:0031676">
    <property type="term" value="C:plasma membrane-derived thylakoid membrane"/>
    <property type="evidence" value="ECO:0007669"/>
    <property type="project" value="UniProtKB-SubCell"/>
</dbReference>
<evidence type="ECO:0000256" key="13">
    <source>
        <dbReference type="PROSITE-ProRule" id="PRU00775"/>
    </source>
</evidence>
<comment type="subcellular location">
    <subcellularLocation>
        <location evidence="1">Cellular thylakoid membrane</location>
        <topology evidence="1">Peripheral membrane protein</topology>
        <orientation evidence="1">Cytoplasmic side</orientation>
    </subcellularLocation>
</comment>
<dbReference type="PANTHER" id="PTHR34011:SF6">
    <property type="entry name" value="PHYCOBILIPROTEIN APCE"/>
    <property type="match status" value="1"/>
</dbReference>
<feature type="domain" description="PBS-linker" evidence="14">
    <location>
        <begin position="262"/>
        <end position="442"/>
    </location>
</feature>
<gene>
    <name evidence="15" type="primary">apcE</name>
    <name evidence="15" type="ORF">HLUCCA11_14185</name>
</gene>
<dbReference type="GO" id="GO:0016829">
    <property type="term" value="F:lyase activity"/>
    <property type="evidence" value="ECO:0007669"/>
    <property type="project" value="UniProtKB-KW"/>
</dbReference>
<dbReference type="InterPro" id="IPR038719">
    <property type="entry name" value="Phycobilisome_asu/bsu_sf"/>
</dbReference>
<keyword evidence="9" id="KW-0793">Thylakoid</keyword>
<keyword evidence="11" id="KW-0456">Lyase</keyword>
<dbReference type="CDD" id="cd12128">
    <property type="entry name" value="PBP_PBS-LCM"/>
    <property type="match status" value="1"/>
</dbReference>
<evidence type="ECO:0000256" key="3">
    <source>
        <dbReference type="ARBA" id="ARBA00018674"/>
    </source>
</evidence>
<evidence type="ECO:0000313" key="16">
    <source>
        <dbReference type="Proteomes" id="UP000050465"/>
    </source>
</evidence>
<dbReference type="InterPro" id="IPR009050">
    <property type="entry name" value="Globin-like_sf"/>
</dbReference>
<dbReference type="PATRIC" id="fig|1666911.3.peg.85"/>
<evidence type="ECO:0000259" key="14">
    <source>
        <dbReference type="PROSITE" id="PS51445"/>
    </source>
</evidence>
<evidence type="ECO:0000256" key="7">
    <source>
        <dbReference type="ARBA" id="ARBA00022738"/>
    </source>
</evidence>
<dbReference type="GO" id="GO:0015979">
    <property type="term" value="P:photosynthesis"/>
    <property type="evidence" value="ECO:0007669"/>
    <property type="project" value="UniProtKB-KW"/>
</dbReference>
<dbReference type="Gene3D" id="1.10.490.20">
    <property type="entry name" value="Phycocyanins"/>
    <property type="match status" value="1"/>
</dbReference>
<protein>
    <recommendedName>
        <fullName evidence="3">Phycobiliprotein ApcE</fullName>
    </recommendedName>
</protein>
<dbReference type="EMBL" id="LJZR01000018">
    <property type="protein sequence ID" value="KPQ34658.1"/>
    <property type="molecule type" value="Genomic_DNA"/>
</dbReference>
<evidence type="ECO:0000313" key="15">
    <source>
        <dbReference type="EMBL" id="KPQ34658.1"/>
    </source>
</evidence>
<sequence>MTVTASGGSSVARPQLYQTLPASTISQAEQKDRYMENTELGELKTFFNSGMQRLAIAQTITRYSELIVSQAANRIFTGGSALAYLERNVDEPMEITRGGVPLNQKEATKLGTATYAAAQSPTDEEQKGGIFSGLKNLLVNNPDEGPTPAGFRPINVARYGPSNMQKSLRDMSWFLRYLTYAIVAGDPNIIKVNVRGLREIIENACSTPATIVALQTMKGASVGYFKNNEEAKALVRQYFDVMLAEFKGPTPSAKLRQRQSKDLQGLKLPQIYYNAAERRPVYAMKTGLGSVEKNDVIKAAYRQVFERDITRAYSQSISDLESKVKNGEISMKEFIRRLAKSPLYRKQFFEPFINSRALELAFRHILGRGPSSREEVQQYFSIVSEGGLPALIDALVDSQEYADYFGEETVPYIRGLGQEAQECRNWGAQQDLLNYSAPFRKVPQFVTLFASYEQPLPDQHVYGAGNDPLEIQFGAIFPKETRNPSSRPAPFNKDTRRILIHQGAGINNQLSNPAARPQAPGSLGAKVFKSSEASPAVIMAAVYRQVFGRKPYAGQQLSAAESRFKNNEINVREFVKAVAKSESFRQTYWTSLYVMKAVEYIHRRLLGRPTYGRNETNLYFDICAKKGFYALVDAIIDSQEYTDCFGEDTVPYERYLTPAGQSLRSLRVGSIQDKGARVEEKTTPRFIELGTVSSDRAQPQIKQRILQGVTTQREQTKRFKLISFDKSAVKVVAQAACRQIFERDIAPYVMNDNEFSELESKLTNREINVKEFIEGLGCSSLYIKEFYAPYPNTKVIELGTKHFLGRAPQDQAEIRKYNKILAAEGIRGFIRTMVNTPEYAQYFGEDTVPYRRFPTLPAANFPNTETLYNRLTKQNTEVVVPSFSSSESKTAVEQLPLMASAID</sequence>
<feature type="domain" description="PBS-linker" evidence="14">
    <location>
        <begin position="699"/>
        <end position="880"/>
    </location>
</feature>
<evidence type="ECO:0000256" key="11">
    <source>
        <dbReference type="ARBA" id="ARBA00023239"/>
    </source>
</evidence>
<dbReference type="PANTHER" id="PTHR34011">
    <property type="entry name" value="PHYCOBILISOME 32.1 KDA LINKER POLYPEPTIDE, PHYCOCYANIN-ASSOCIATED, ROD 2-RELATED"/>
    <property type="match status" value="1"/>
</dbReference>
<evidence type="ECO:0000256" key="2">
    <source>
        <dbReference type="ARBA" id="ARBA00008182"/>
    </source>
</evidence>
<evidence type="ECO:0000256" key="12">
    <source>
        <dbReference type="ARBA" id="ARBA00023307"/>
    </source>
</evidence>
<dbReference type="InterPro" id="IPR001297">
    <property type="entry name" value="PBS_linker_dom"/>
</dbReference>
<dbReference type="GO" id="GO:0030089">
    <property type="term" value="C:phycobilisome"/>
    <property type="evidence" value="ECO:0007669"/>
    <property type="project" value="UniProtKB-UniRule"/>
</dbReference>
<dbReference type="SUPFAM" id="SSF46458">
    <property type="entry name" value="Globin-like"/>
    <property type="match status" value="1"/>
</dbReference>
<evidence type="ECO:0000256" key="10">
    <source>
        <dbReference type="ARBA" id="ARBA00023136"/>
    </source>
</evidence>
<dbReference type="Pfam" id="PF00502">
    <property type="entry name" value="Phycobilisome"/>
    <property type="match status" value="2"/>
</dbReference>
<keyword evidence="5" id="KW-0042">Antenna complex</keyword>
<keyword evidence="7 13" id="KW-0605">Phycobilisome</keyword>
<accession>A0A0N8KMT8</accession>
<evidence type="ECO:0000256" key="5">
    <source>
        <dbReference type="ARBA" id="ARBA00022549"/>
    </source>
</evidence>
<keyword evidence="12" id="KW-0089">Bile pigment</keyword>
<dbReference type="InterPro" id="IPR038255">
    <property type="entry name" value="PBS_linker_sf"/>
</dbReference>
<comment type="similarity">
    <text evidence="2">Belongs to the phycobiliprotein family.</text>
</comment>
<organism evidence="15 16">
    <name type="scientific">Phormidesmis priestleyi Ana</name>
    <dbReference type="NCBI Taxonomy" id="1666911"/>
    <lineage>
        <taxon>Bacteria</taxon>
        <taxon>Bacillati</taxon>
        <taxon>Cyanobacteriota</taxon>
        <taxon>Cyanophyceae</taxon>
        <taxon>Leptolyngbyales</taxon>
        <taxon>Leptolyngbyaceae</taxon>
        <taxon>Phormidesmis</taxon>
    </lineage>
</organism>
<keyword evidence="10" id="KW-0472">Membrane</keyword>
<evidence type="ECO:0000256" key="1">
    <source>
        <dbReference type="ARBA" id="ARBA00004445"/>
    </source>
</evidence>
<comment type="similarity">
    <text evidence="13">Belongs to the phycobilisome linker protein family.</text>
</comment>
<name>A0A0N8KMT8_9CYAN</name>
<keyword evidence="4" id="KW-0602">Photosynthesis</keyword>
<dbReference type="InterPro" id="IPR012128">
    <property type="entry name" value="Phycobilisome_asu/bsu"/>
</dbReference>
<keyword evidence="6" id="KW-0677">Repeat</keyword>
<comment type="caution">
    <text evidence="15">The sequence shown here is derived from an EMBL/GenBank/DDBJ whole genome shotgun (WGS) entry which is preliminary data.</text>
</comment>
<dbReference type="Pfam" id="PF00427">
    <property type="entry name" value="PBS_linker_poly"/>
    <property type="match status" value="3"/>
</dbReference>
<reference evidence="15 16" key="1">
    <citation type="submission" date="2015-09" db="EMBL/GenBank/DDBJ databases">
        <title>Identification and resolution of microdiversity through metagenomic sequencing of parallel consortia.</title>
        <authorList>
            <person name="Nelson W.C."/>
            <person name="Romine M.F."/>
            <person name="Lindemann S.R."/>
        </authorList>
    </citation>
    <scope>NUCLEOTIDE SEQUENCE [LARGE SCALE GENOMIC DNA]</scope>
    <source>
        <strain evidence="15">Ana</strain>
    </source>
</reference>
<dbReference type="STRING" id="1666911.HLUCCA11_14185"/>
<evidence type="ECO:0000256" key="4">
    <source>
        <dbReference type="ARBA" id="ARBA00022531"/>
    </source>
</evidence>
<feature type="domain" description="PBS-linker" evidence="14">
    <location>
        <begin position="504"/>
        <end position="681"/>
    </location>
</feature>